<accession>A0A1M5S8C1</accession>
<organism evidence="2 3">
    <name type="scientific">Desulfofustis glycolicus DSM 9705</name>
    <dbReference type="NCBI Taxonomy" id="1121409"/>
    <lineage>
        <taxon>Bacteria</taxon>
        <taxon>Pseudomonadati</taxon>
        <taxon>Thermodesulfobacteriota</taxon>
        <taxon>Desulfobulbia</taxon>
        <taxon>Desulfobulbales</taxon>
        <taxon>Desulfocapsaceae</taxon>
        <taxon>Desulfofustis</taxon>
    </lineage>
</organism>
<dbReference type="RefSeq" id="WP_073372982.1">
    <property type="nucleotide sequence ID" value="NZ_FQXS01000001.1"/>
</dbReference>
<evidence type="ECO:0000313" key="2">
    <source>
        <dbReference type="EMBL" id="SHH34867.1"/>
    </source>
</evidence>
<protein>
    <submittedName>
        <fullName evidence="2">7,8-dihydropterin-6-yl-methyl-4-(Beta-D-ribofuranosyl)aminobenzene 5'-phosphate synthase</fullName>
    </submittedName>
</protein>
<dbReference type="PANTHER" id="PTHR13754">
    <property type="entry name" value="METALLO-BETA-LACTAMASE SUPERFAMILY PROTEIN"/>
    <property type="match status" value="1"/>
</dbReference>
<dbReference type="InterPro" id="IPR036866">
    <property type="entry name" value="RibonucZ/Hydroxyglut_hydro"/>
</dbReference>
<feature type="domain" description="Metallo-beta-lactamase" evidence="1">
    <location>
        <begin position="22"/>
        <end position="248"/>
    </location>
</feature>
<dbReference type="OrthoDB" id="9803916at2"/>
<dbReference type="Gene3D" id="3.60.15.10">
    <property type="entry name" value="Ribonuclease Z/Hydroxyacylglutathione hydrolase-like"/>
    <property type="match status" value="1"/>
</dbReference>
<sequence length="277" mass="30396">MTTTRLTVVVDNQAGDGLIAEHGYSLWIEADDRIILFDTAESKCLQPNCRTLGLDLSRVTDLVLSHGHYDHTGGIALVLAEAGRPQVYLHQAALQPRYVLRNGTTIEPVRMPERSMQALDHLPGEAIHWLTRPTQITDRIGVTGPIPRLTSYEDPGAPFFFDQLGQRPDLIEDDVSMWLRTETGLVICVGCAHAGIVNIVNEIVRITGERRIDTIIGGLHLLHAGPERLQQTVQALNGLDIKRLVACHCSGASAVDYLAQHLTCQVIHGHSGLSLSF</sequence>
<reference evidence="2 3" key="1">
    <citation type="submission" date="2016-11" db="EMBL/GenBank/DDBJ databases">
        <authorList>
            <person name="Jaros S."/>
            <person name="Januszkiewicz K."/>
            <person name="Wedrychowicz H."/>
        </authorList>
    </citation>
    <scope>NUCLEOTIDE SEQUENCE [LARGE SCALE GENOMIC DNA]</scope>
    <source>
        <strain evidence="2 3">DSM 9705</strain>
    </source>
</reference>
<name>A0A1M5S8C1_9BACT</name>
<gene>
    <name evidence="2" type="ORF">SAMN02745124_00221</name>
</gene>
<dbReference type="InterPro" id="IPR041712">
    <property type="entry name" value="DHPS-like_MBL-fold"/>
</dbReference>
<dbReference type="CDD" id="cd07713">
    <property type="entry name" value="DHPS-like_MBL-fold"/>
    <property type="match status" value="1"/>
</dbReference>
<keyword evidence="3" id="KW-1185">Reference proteome</keyword>
<dbReference type="SMART" id="SM00849">
    <property type="entry name" value="Lactamase_B"/>
    <property type="match status" value="1"/>
</dbReference>
<dbReference type="Proteomes" id="UP000184139">
    <property type="component" value="Unassembled WGS sequence"/>
</dbReference>
<dbReference type="InterPro" id="IPR001279">
    <property type="entry name" value="Metallo-B-lactamas"/>
</dbReference>
<dbReference type="InterPro" id="IPR052926">
    <property type="entry name" value="Metallo-beta-lactamase_dom"/>
</dbReference>
<dbReference type="GO" id="GO:0016740">
    <property type="term" value="F:transferase activity"/>
    <property type="evidence" value="ECO:0007669"/>
    <property type="project" value="TreeGrafter"/>
</dbReference>
<evidence type="ECO:0000259" key="1">
    <source>
        <dbReference type="SMART" id="SM00849"/>
    </source>
</evidence>
<dbReference type="SUPFAM" id="SSF56281">
    <property type="entry name" value="Metallo-hydrolase/oxidoreductase"/>
    <property type="match status" value="1"/>
</dbReference>
<dbReference type="Pfam" id="PF00753">
    <property type="entry name" value="Lactamase_B"/>
    <property type="match status" value="1"/>
</dbReference>
<proteinExistence type="predicted"/>
<dbReference type="STRING" id="1121409.SAMN02745124_00221"/>
<dbReference type="AlphaFoldDB" id="A0A1M5S8C1"/>
<dbReference type="EMBL" id="FQXS01000001">
    <property type="protein sequence ID" value="SHH34867.1"/>
    <property type="molecule type" value="Genomic_DNA"/>
</dbReference>
<evidence type="ECO:0000313" key="3">
    <source>
        <dbReference type="Proteomes" id="UP000184139"/>
    </source>
</evidence>
<dbReference type="PANTHER" id="PTHR13754:SF13">
    <property type="entry name" value="METALLO-BETA-LACTAMASE SUPERFAMILY PROTEIN (AFU_ORTHOLOGUE AFUA_3G07630)"/>
    <property type="match status" value="1"/>
</dbReference>